<feature type="transmembrane region" description="Helical" evidence="8">
    <location>
        <begin position="272"/>
        <end position="289"/>
    </location>
</feature>
<feature type="domain" description="Major facilitator superfamily (MFS) profile" evidence="9">
    <location>
        <begin position="31"/>
        <end position="444"/>
    </location>
</feature>
<evidence type="ECO:0000256" key="5">
    <source>
        <dbReference type="ARBA" id="ARBA00022989"/>
    </source>
</evidence>
<dbReference type="PANTHER" id="PTHR43045:SF1">
    <property type="entry name" value="SHIKIMATE TRANSPORTER"/>
    <property type="match status" value="1"/>
</dbReference>
<dbReference type="RefSeq" id="WP_121894102.1">
    <property type="nucleotide sequence ID" value="NZ_PENI01000034.1"/>
</dbReference>
<feature type="transmembrane region" description="Helical" evidence="8">
    <location>
        <begin position="171"/>
        <end position="192"/>
    </location>
</feature>
<keyword evidence="11" id="KW-1185">Reference proteome</keyword>
<proteinExistence type="predicted"/>
<reference evidence="10 11" key="1">
    <citation type="submission" date="2017-11" db="EMBL/GenBank/DDBJ databases">
        <title>Draft genome of actinobacteria isolated from guarana (Paullinia cupana (Mart.) Ducke.</title>
        <authorList>
            <person name="Siqueira K.A."/>
            <person name="Liotti R.G."/>
            <person name="Mendes T.A.O."/>
            <person name="Soares M.A."/>
        </authorList>
    </citation>
    <scope>NUCLEOTIDE SEQUENCE [LARGE SCALE GENOMIC DNA]</scope>
    <source>
        <strain evidence="10 11">193</strain>
    </source>
</reference>
<keyword evidence="2" id="KW-0813">Transport</keyword>
<comment type="subcellular location">
    <subcellularLocation>
        <location evidence="1">Cell membrane</location>
        <topology evidence="1">Multi-pass membrane protein</topology>
    </subcellularLocation>
</comment>
<dbReference type="EMBL" id="PENI01000034">
    <property type="protein sequence ID" value="RMB81112.1"/>
    <property type="molecule type" value="Genomic_DNA"/>
</dbReference>
<dbReference type="InterPro" id="IPR011701">
    <property type="entry name" value="MFS"/>
</dbReference>
<feature type="transmembrane region" description="Helical" evidence="8">
    <location>
        <begin position="351"/>
        <end position="375"/>
    </location>
</feature>
<dbReference type="Gene3D" id="1.20.1250.20">
    <property type="entry name" value="MFS general substrate transporter like domains"/>
    <property type="match status" value="2"/>
</dbReference>
<feature type="region of interest" description="Disordered" evidence="7">
    <location>
        <begin position="1"/>
        <end position="22"/>
    </location>
</feature>
<comment type="caution">
    <text evidence="10">The sequence shown here is derived from an EMBL/GenBank/DDBJ whole genome shotgun (WGS) entry which is preliminary data.</text>
</comment>
<dbReference type="PROSITE" id="PS50850">
    <property type="entry name" value="MFS"/>
    <property type="match status" value="1"/>
</dbReference>
<gene>
    <name evidence="10" type="ORF">CTZ28_36645</name>
</gene>
<keyword evidence="3" id="KW-1003">Cell membrane</keyword>
<evidence type="ECO:0000313" key="10">
    <source>
        <dbReference type="EMBL" id="RMB81112.1"/>
    </source>
</evidence>
<sequence length="455" mass="47634">MASSSAEHIAGHPEPAQPPGTVVEPKQLRRAVIAAGVGSALEYYDFYIYGLASAVIFGPLFFSGLGSDSAALLGALGTYAVGFCARPVGGVIFGAVGDRYGRKAVLMSTVTLMGVASFLVGCLPTYDSIGVAAPILLVCLRVMQGLGAGAEQASAITLVSEFAPPERRGMFASLPYIGIQAGTLLGAGVFAILGATNEDLLLDWLWRLPFLASAVLIVVAVVIRLHMQESPAFKAMESESELVKNPIREVLRESRPNVLRAIGLRMAENGNSSVYLTLVVAFVAGIEAYDGNGALGSEAVAIGAAIAAVTVVLFGRLSDRIGRVRMYRVGTIIQLVFALPGFYLISLGHAWLVLAVVGFGFGVAVQAVTGPHCALLPELFGASRRLTGVAMSREISAVLAGGFAPLLGAVLLSATDWAWWSIGAYSALFALISLLTTFVTPETRGRDLLNTEDAR</sequence>
<evidence type="ECO:0000259" key="9">
    <source>
        <dbReference type="PROSITE" id="PS50850"/>
    </source>
</evidence>
<evidence type="ECO:0000313" key="11">
    <source>
        <dbReference type="Proteomes" id="UP000270471"/>
    </source>
</evidence>
<dbReference type="InterPro" id="IPR036259">
    <property type="entry name" value="MFS_trans_sf"/>
</dbReference>
<feature type="transmembrane region" description="Helical" evidence="8">
    <location>
        <begin position="204"/>
        <end position="225"/>
    </location>
</feature>
<feature type="transmembrane region" description="Helical" evidence="8">
    <location>
        <begin position="326"/>
        <end position="345"/>
    </location>
</feature>
<dbReference type="InterPro" id="IPR005829">
    <property type="entry name" value="Sugar_transporter_CS"/>
</dbReference>
<dbReference type="AlphaFoldDB" id="A0A3M0HZD8"/>
<dbReference type="OrthoDB" id="8953821at2"/>
<name>A0A3M0HZD8_9ACTN</name>
<evidence type="ECO:0000256" key="2">
    <source>
        <dbReference type="ARBA" id="ARBA00022448"/>
    </source>
</evidence>
<dbReference type="GO" id="GO:0005886">
    <property type="term" value="C:plasma membrane"/>
    <property type="evidence" value="ECO:0007669"/>
    <property type="project" value="UniProtKB-SubCell"/>
</dbReference>
<feature type="transmembrane region" description="Helical" evidence="8">
    <location>
        <begin position="71"/>
        <end position="93"/>
    </location>
</feature>
<feature type="transmembrane region" description="Helical" evidence="8">
    <location>
        <begin position="418"/>
        <end position="439"/>
    </location>
</feature>
<accession>A0A3M0HZD8</accession>
<evidence type="ECO:0000256" key="4">
    <source>
        <dbReference type="ARBA" id="ARBA00022692"/>
    </source>
</evidence>
<evidence type="ECO:0000256" key="7">
    <source>
        <dbReference type="SAM" id="MobiDB-lite"/>
    </source>
</evidence>
<dbReference type="PANTHER" id="PTHR43045">
    <property type="entry name" value="SHIKIMATE TRANSPORTER"/>
    <property type="match status" value="1"/>
</dbReference>
<organism evidence="10 11">
    <name type="scientific">Streptomyces shenzhenensis</name>
    <dbReference type="NCBI Taxonomy" id="943815"/>
    <lineage>
        <taxon>Bacteria</taxon>
        <taxon>Bacillati</taxon>
        <taxon>Actinomycetota</taxon>
        <taxon>Actinomycetes</taxon>
        <taxon>Kitasatosporales</taxon>
        <taxon>Streptomycetaceae</taxon>
        <taxon>Streptomyces</taxon>
    </lineage>
</organism>
<dbReference type="PROSITE" id="PS00217">
    <property type="entry name" value="SUGAR_TRANSPORT_2"/>
    <property type="match status" value="1"/>
</dbReference>
<keyword evidence="4 8" id="KW-0812">Transmembrane</keyword>
<feature type="transmembrane region" description="Helical" evidence="8">
    <location>
        <begin position="46"/>
        <end position="65"/>
    </location>
</feature>
<feature type="transmembrane region" description="Helical" evidence="8">
    <location>
        <begin position="105"/>
        <end position="126"/>
    </location>
</feature>
<dbReference type="InterPro" id="IPR020846">
    <property type="entry name" value="MFS_dom"/>
</dbReference>
<dbReference type="GO" id="GO:0022857">
    <property type="term" value="F:transmembrane transporter activity"/>
    <property type="evidence" value="ECO:0007669"/>
    <property type="project" value="InterPro"/>
</dbReference>
<protein>
    <submittedName>
        <fullName evidence="10">MFS transporter</fullName>
    </submittedName>
</protein>
<evidence type="ECO:0000256" key="6">
    <source>
        <dbReference type="ARBA" id="ARBA00023136"/>
    </source>
</evidence>
<evidence type="ECO:0000256" key="3">
    <source>
        <dbReference type="ARBA" id="ARBA00022475"/>
    </source>
</evidence>
<dbReference type="SUPFAM" id="SSF103473">
    <property type="entry name" value="MFS general substrate transporter"/>
    <property type="match status" value="1"/>
</dbReference>
<keyword evidence="6 8" id="KW-0472">Membrane</keyword>
<evidence type="ECO:0000256" key="1">
    <source>
        <dbReference type="ARBA" id="ARBA00004651"/>
    </source>
</evidence>
<feature type="transmembrane region" description="Helical" evidence="8">
    <location>
        <begin position="395"/>
        <end position="412"/>
    </location>
</feature>
<keyword evidence="5 8" id="KW-1133">Transmembrane helix</keyword>
<evidence type="ECO:0000256" key="8">
    <source>
        <dbReference type="SAM" id="Phobius"/>
    </source>
</evidence>
<feature type="transmembrane region" description="Helical" evidence="8">
    <location>
        <begin position="295"/>
        <end position="314"/>
    </location>
</feature>
<dbReference type="Proteomes" id="UP000270471">
    <property type="component" value="Unassembled WGS sequence"/>
</dbReference>
<dbReference type="Pfam" id="PF07690">
    <property type="entry name" value="MFS_1"/>
    <property type="match status" value="1"/>
</dbReference>